<keyword evidence="1 3" id="KW-0489">Methyltransferase</keyword>
<dbReference type="Proteomes" id="UP000594638">
    <property type="component" value="Unassembled WGS sequence"/>
</dbReference>
<dbReference type="OrthoDB" id="1107733at2759"/>
<evidence type="ECO:0000256" key="1">
    <source>
        <dbReference type="ARBA" id="ARBA00022603"/>
    </source>
</evidence>
<dbReference type="PANTHER" id="PTHR13090:SF1">
    <property type="entry name" value="ARGININE-HYDROXYLASE NDUFAF5, MITOCHONDRIAL"/>
    <property type="match status" value="1"/>
</dbReference>
<proteinExistence type="predicted"/>
<dbReference type="GO" id="GO:0032981">
    <property type="term" value="P:mitochondrial respiratory chain complex I assembly"/>
    <property type="evidence" value="ECO:0007669"/>
    <property type="project" value="TreeGrafter"/>
</dbReference>
<organism evidence="3 4">
    <name type="scientific">Olea europaea subsp. europaea</name>
    <dbReference type="NCBI Taxonomy" id="158383"/>
    <lineage>
        <taxon>Eukaryota</taxon>
        <taxon>Viridiplantae</taxon>
        <taxon>Streptophyta</taxon>
        <taxon>Embryophyta</taxon>
        <taxon>Tracheophyta</taxon>
        <taxon>Spermatophyta</taxon>
        <taxon>Magnoliopsida</taxon>
        <taxon>eudicotyledons</taxon>
        <taxon>Gunneridae</taxon>
        <taxon>Pentapetalae</taxon>
        <taxon>asterids</taxon>
        <taxon>lamiids</taxon>
        <taxon>Lamiales</taxon>
        <taxon>Oleaceae</taxon>
        <taxon>Oleeae</taxon>
        <taxon>Olea</taxon>
    </lineage>
</organism>
<dbReference type="GO" id="GO:0008168">
    <property type="term" value="F:methyltransferase activity"/>
    <property type="evidence" value="ECO:0007669"/>
    <property type="project" value="UniProtKB-KW"/>
</dbReference>
<sequence>MGLILRRETALAAAAAYESMFAAADGTIPANSGLTTVIYMTGWREYPSQQKAKTRESATILFKDIKKQFGGGS</sequence>
<dbReference type="Gramene" id="OE9A087144T1">
    <property type="protein sequence ID" value="OE9A087144C1"/>
    <property type="gene ID" value="OE9A087144"/>
</dbReference>
<dbReference type="InterPro" id="IPR050602">
    <property type="entry name" value="Malonyl-ACP_OMT"/>
</dbReference>
<gene>
    <name evidence="3" type="ORF">OLEA9_A087144</name>
</gene>
<dbReference type="PANTHER" id="PTHR13090">
    <property type="entry name" value="ARGININE-HYDROXYLASE NDUFAF5, MITOCHONDRIAL"/>
    <property type="match status" value="1"/>
</dbReference>
<comment type="caution">
    <text evidence="3">The sequence shown here is derived from an EMBL/GenBank/DDBJ whole genome shotgun (WGS) entry which is preliminary data.</text>
</comment>
<keyword evidence="4" id="KW-1185">Reference proteome</keyword>
<dbReference type="EMBL" id="CACTIH010003894">
    <property type="protein sequence ID" value="CAA2986941.1"/>
    <property type="molecule type" value="Genomic_DNA"/>
</dbReference>
<accession>A0A8S0S446</accession>
<evidence type="ECO:0000313" key="3">
    <source>
        <dbReference type="EMBL" id="CAA2986941.1"/>
    </source>
</evidence>
<dbReference type="GO" id="GO:0005739">
    <property type="term" value="C:mitochondrion"/>
    <property type="evidence" value="ECO:0007669"/>
    <property type="project" value="TreeGrafter"/>
</dbReference>
<name>A0A8S0S446_OLEEU</name>
<reference evidence="3 4" key="1">
    <citation type="submission" date="2019-12" db="EMBL/GenBank/DDBJ databases">
        <authorList>
            <person name="Alioto T."/>
            <person name="Alioto T."/>
            <person name="Gomez Garrido J."/>
        </authorList>
    </citation>
    <scope>NUCLEOTIDE SEQUENCE [LARGE SCALE GENOMIC DNA]</scope>
</reference>
<evidence type="ECO:0000256" key="2">
    <source>
        <dbReference type="ARBA" id="ARBA00022679"/>
    </source>
</evidence>
<keyword evidence="2" id="KW-0808">Transferase</keyword>
<dbReference type="GO" id="GO:0032259">
    <property type="term" value="P:methylation"/>
    <property type="evidence" value="ECO:0007669"/>
    <property type="project" value="UniProtKB-KW"/>
</dbReference>
<evidence type="ECO:0000313" key="4">
    <source>
        <dbReference type="Proteomes" id="UP000594638"/>
    </source>
</evidence>
<dbReference type="AlphaFoldDB" id="A0A8S0S446"/>
<protein>
    <submittedName>
        <fullName evidence="3">Methyltransferase At1g22800 isoform X1</fullName>
    </submittedName>
</protein>